<dbReference type="GO" id="GO:0030001">
    <property type="term" value="P:metal ion transport"/>
    <property type="evidence" value="ECO:0007669"/>
    <property type="project" value="InterPro"/>
</dbReference>
<dbReference type="AlphaFoldDB" id="A0A1T4Y137"/>
<keyword evidence="4" id="KW-0732">Signal</keyword>
<reference evidence="6" key="1">
    <citation type="submission" date="2017-02" db="EMBL/GenBank/DDBJ databases">
        <authorList>
            <person name="Varghese N."/>
            <person name="Submissions S."/>
        </authorList>
    </citation>
    <scope>NUCLEOTIDE SEQUENCE [LARGE SCALE GENOMIC DNA]</scope>
    <source>
        <strain evidence="6">VKM Ac-2052</strain>
    </source>
</reference>
<name>A0A1T4Y137_9MICO</name>
<dbReference type="Pfam" id="PF01297">
    <property type="entry name" value="ZnuA"/>
    <property type="match status" value="1"/>
</dbReference>
<dbReference type="InterPro" id="IPR006127">
    <property type="entry name" value="ZnuA-like"/>
</dbReference>
<organism evidence="5 6">
    <name type="scientific">Agreia bicolorata</name>
    <dbReference type="NCBI Taxonomy" id="110935"/>
    <lineage>
        <taxon>Bacteria</taxon>
        <taxon>Bacillati</taxon>
        <taxon>Actinomycetota</taxon>
        <taxon>Actinomycetes</taxon>
        <taxon>Micrococcales</taxon>
        <taxon>Microbacteriaceae</taxon>
        <taxon>Agreia</taxon>
    </lineage>
</organism>
<dbReference type="Gene3D" id="3.40.50.1980">
    <property type="entry name" value="Nitrogenase molybdenum iron protein domain"/>
    <property type="match status" value="2"/>
</dbReference>
<evidence type="ECO:0000313" key="5">
    <source>
        <dbReference type="EMBL" id="SKA95509.1"/>
    </source>
</evidence>
<dbReference type="Proteomes" id="UP000189735">
    <property type="component" value="Unassembled WGS sequence"/>
</dbReference>
<sequence>MRSAQCARFNGTVATLTIIINKAIFEKTRIASELERLTPPVKKLLSLTALAAATALVLSGCASASTDAGATDEPTNDSGVRIVASTDVYGDIAKQIGGDRVSVTSIIDDPDKDPHEYEADARTQLSLSKAQLVIENGGGYDDFVDKMLAAADNKIAPVLNAADISGYDQEPADGEFNEHVWYDFPTVQKLTDELVNQLSAIDPDGTKTYEENAKTFEGQLTALEQQEKDIKASFDGAGAAITEPVPLYMLTAAGLVNKTPAAFSEGIEEGTDVAADVLKQTTDLFSSGAVKVLVYNEQTSGAQTELVLTAAKDSKIPVVPVTETLPAGTDYISWMTTNLNALQSALSGK</sequence>
<evidence type="ECO:0000256" key="3">
    <source>
        <dbReference type="ARBA" id="ARBA00022723"/>
    </source>
</evidence>
<dbReference type="InterPro" id="IPR050492">
    <property type="entry name" value="Bact_metal-bind_prot9"/>
</dbReference>
<dbReference type="PANTHER" id="PTHR42953:SF1">
    <property type="entry name" value="METAL-BINDING PROTEIN HI_0362-RELATED"/>
    <property type="match status" value="1"/>
</dbReference>
<accession>A0A1T4Y137</accession>
<evidence type="ECO:0000256" key="2">
    <source>
        <dbReference type="ARBA" id="ARBA00022448"/>
    </source>
</evidence>
<keyword evidence="2" id="KW-0813">Transport</keyword>
<dbReference type="GO" id="GO:0046872">
    <property type="term" value="F:metal ion binding"/>
    <property type="evidence" value="ECO:0007669"/>
    <property type="project" value="UniProtKB-KW"/>
</dbReference>
<dbReference type="GO" id="GO:0030313">
    <property type="term" value="C:cell envelope"/>
    <property type="evidence" value="ECO:0007669"/>
    <property type="project" value="UniProtKB-SubCell"/>
</dbReference>
<evidence type="ECO:0000313" key="6">
    <source>
        <dbReference type="Proteomes" id="UP000189735"/>
    </source>
</evidence>
<protein>
    <submittedName>
        <fullName evidence="5">Zinc/manganese transport system substrate-binding protein</fullName>
    </submittedName>
</protein>
<gene>
    <name evidence="5" type="ORF">SAMN06295879_2017</name>
</gene>
<dbReference type="SUPFAM" id="SSF53807">
    <property type="entry name" value="Helical backbone' metal receptor"/>
    <property type="match status" value="1"/>
</dbReference>
<proteinExistence type="predicted"/>
<evidence type="ECO:0000256" key="4">
    <source>
        <dbReference type="ARBA" id="ARBA00022729"/>
    </source>
</evidence>
<dbReference type="PANTHER" id="PTHR42953">
    <property type="entry name" value="HIGH-AFFINITY ZINC UPTAKE SYSTEM PROTEIN ZNUA-RELATED"/>
    <property type="match status" value="1"/>
</dbReference>
<evidence type="ECO:0000256" key="1">
    <source>
        <dbReference type="ARBA" id="ARBA00004196"/>
    </source>
</evidence>
<keyword evidence="3" id="KW-0479">Metal-binding</keyword>
<dbReference type="EMBL" id="FUYG01000005">
    <property type="protein sequence ID" value="SKA95509.1"/>
    <property type="molecule type" value="Genomic_DNA"/>
</dbReference>
<comment type="subcellular location">
    <subcellularLocation>
        <location evidence="1">Cell envelope</location>
    </subcellularLocation>
</comment>